<dbReference type="InterPro" id="IPR048493">
    <property type="entry name" value="DUF1980_N"/>
</dbReference>
<keyword evidence="1" id="KW-0472">Membrane</keyword>
<feature type="transmembrane region" description="Helical" evidence="1">
    <location>
        <begin position="12"/>
        <end position="32"/>
    </location>
</feature>
<reference evidence="4" key="2">
    <citation type="submission" date="2015-03" db="EMBL/GenBank/DDBJ databases">
        <title>Genome sequence of Paenibacillus beijingensis strain DSM 24997T.</title>
        <authorList>
            <person name="Kwak Y."/>
            <person name="Shin J.-H."/>
        </authorList>
    </citation>
    <scope>NUCLEOTIDE SEQUENCE [LARGE SCALE GENOMIC DNA]</scope>
    <source>
        <strain evidence="4">DSM 24997</strain>
    </source>
</reference>
<dbReference type="Proteomes" id="UP000032633">
    <property type="component" value="Chromosome"/>
</dbReference>
<protein>
    <recommendedName>
        <fullName evidence="2">DUF1980 domain-containing protein</fullName>
    </recommendedName>
</protein>
<dbReference type="STRING" id="1126833.VN24_15705"/>
<dbReference type="OrthoDB" id="9770408at2"/>
<feature type="transmembrane region" description="Helical" evidence="1">
    <location>
        <begin position="44"/>
        <end position="63"/>
    </location>
</feature>
<dbReference type="AlphaFoldDB" id="A0A0D5NL62"/>
<dbReference type="EMBL" id="CP011058">
    <property type="protein sequence ID" value="AJY75732.1"/>
    <property type="molecule type" value="Genomic_DNA"/>
</dbReference>
<accession>A0A0D5NL62</accession>
<reference evidence="3 4" key="1">
    <citation type="journal article" date="2015" name="J. Biotechnol.">
        <title>Complete genome sequence of Paenibacillus beijingensis 7188(T) (=DSM 24997(T)), a novel rhizobacterium from jujube garden soil.</title>
        <authorList>
            <person name="Kwak Y."/>
            <person name="Shin J.H."/>
        </authorList>
    </citation>
    <scope>NUCLEOTIDE SEQUENCE [LARGE SCALE GENOMIC DNA]</scope>
    <source>
        <strain evidence="3 4">DSM 24997</strain>
    </source>
</reference>
<dbReference type="Pfam" id="PF09323">
    <property type="entry name" value="DUF1980"/>
    <property type="match status" value="1"/>
</dbReference>
<dbReference type="HOGENOM" id="CLU_2168442_0_0_9"/>
<dbReference type="RefSeq" id="WP_045671160.1">
    <property type="nucleotide sequence ID" value="NZ_CP011058.1"/>
</dbReference>
<keyword evidence="1" id="KW-1133">Transmembrane helix</keyword>
<feature type="transmembrane region" description="Helical" evidence="1">
    <location>
        <begin position="93"/>
        <end position="109"/>
    </location>
</feature>
<organism evidence="3 4">
    <name type="scientific">Paenibacillus beijingensis</name>
    <dbReference type="NCBI Taxonomy" id="1126833"/>
    <lineage>
        <taxon>Bacteria</taxon>
        <taxon>Bacillati</taxon>
        <taxon>Bacillota</taxon>
        <taxon>Bacilli</taxon>
        <taxon>Bacillales</taxon>
        <taxon>Paenibacillaceae</taxon>
        <taxon>Paenibacillus</taxon>
    </lineage>
</organism>
<evidence type="ECO:0000259" key="2">
    <source>
        <dbReference type="Pfam" id="PF09323"/>
    </source>
</evidence>
<feature type="domain" description="DUF1980" evidence="2">
    <location>
        <begin position="14"/>
        <end position="110"/>
    </location>
</feature>
<keyword evidence="4" id="KW-1185">Reference proteome</keyword>
<dbReference type="PATRIC" id="fig|1126833.4.peg.3437"/>
<dbReference type="KEGG" id="pbj:VN24_15705"/>
<evidence type="ECO:0000256" key="1">
    <source>
        <dbReference type="SAM" id="Phobius"/>
    </source>
</evidence>
<name>A0A0D5NL62_9BACL</name>
<sequence>MSAARRVTLIHHSLRALTLFLYSAGIALLAHTGRLDSYIEGYNVIWVKLAALTLGAASVYEAFAAVQIRLGHGAPDCGCGHDHIPSRLGPLQLAVYALFLIPPALWLLFP</sequence>
<proteinExistence type="predicted"/>
<evidence type="ECO:0000313" key="3">
    <source>
        <dbReference type="EMBL" id="AJY75732.1"/>
    </source>
</evidence>
<evidence type="ECO:0000313" key="4">
    <source>
        <dbReference type="Proteomes" id="UP000032633"/>
    </source>
</evidence>
<gene>
    <name evidence="3" type="ORF">VN24_15705</name>
</gene>
<keyword evidence="1" id="KW-0812">Transmembrane</keyword>